<accession>A0A7T4JVZ7</accession>
<dbReference type="InterPro" id="IPR002838">
    <property type="entry name" value="AIM24"/>
</dbReference>
<evidence type="ECO:0000313" key="2">
    <source>
        <dbReference type="EMBL" id="QRP70060.1"/>
    </source>
</evidence>
<dbReference type="PANTHER" id="PTHR38074:SF1">
    <property type="entry name" value="ALTERED INHERITANCE OF MITOCHONDRIA PROTEIN 24, MITOCHONDRIAL"/>
    <property type="match status" value="1"/>
</dbReference>
<dbReference type="InterPro" id="IPR016031">
    <property type="entry name" value="Trp_RNA-bd_attenuator-like_dom"/>
</dbReference>
<dbReference type="InterPro" id="IPR036983">
    <property type="entry name" value="AIM24_sf"/>
</dbReference>
<dbReference type="PANTHER" id="PTHR38074">
    <property type="entry name" value="ALTERED INHERITANCE OF MITOCHONDRIA PROTEIN 24, MITOCHONDRIAL"/>
    <property type="match status" value="1"/>
</dbReference>
<dbReference type="Pfam" id="PF01987">
    <property type="entry name" value="AIM24"/>
    <property type="match status" value="1"/>
</dbReference>
<dbReference type="Proteomes" id="UP000617681">
    <property type="component" value="Chromosome"/>
</dbReference>
<evidence type="ECO:0000313" key="3">
    <source>
        <dbReference type="Proteomes" id="UP000596145"/>
    </source>
</evidence>
<name>A0A7T4JVZ7_9CORY</name>
<dbReference type="OrthoDB" id="6048299at2"/>
<protein>
    <submittedName>
        <fullName evidence="1">AIM24 family protein</fullName>
    </submittedName>
</protein>
<dbReference type="EMBL" id="CP066007">
    <property type="protein sequence ID" value="QQB47386.1"/>
    <property type="molecule type" value="Genomic_DNA"/>
</dbReference>
<dbReference type="SUPFAM" id="SSF51219">
    <property type="entry name" value="TRAP-like"/>
    <property type="match status" value="1"/>
</dbReference>
<dbReference type="Gene3D" id="3.60.160.10">
    <property type="entry name" value="Mitochondrial biogenesis AIM24"/>
    <property type="match status" value="1"/>
</dbReference>
<dbReference type="AlphaFoldDB" id="A0A7T4JVZ7"/>
<dbReference type="Proteomes" id="UP000596145">
    <property type="component" value="Chromosome"/>
</dbReference>
<organism evidence="1 3">
    <name type="scientific">Corynebacterium glucuronolyticum</name>
    <dbReference type="NCBI Taxonomy" id="39791"/>
    <lineage>
        <taxon>Bacteria</taxon>
        <taxon>Bacillati</taxon>
        <taxon>Actinomycetota</taxon>
        <taxon>Actinomycetes</taxon>
        <taxon>Mycobacteriales</taxon>
        <taxon>Corynebacteriaceae</taxon>
        <taxon>Corynebacterium</taxon>
    </lineage>
</organism>
<reference evidence="1 3" key="1">
    <citation type="submission" date="2020-12" db="EMBL/GenBank/DDBJ databases">
        <title>FDA dAtabase for Regulatory Grade micrObial Sequences (FDA-ARGOS): Supporting development and validation of Infectious Disease Dx tests.</title>
        <authorList>
            <person name="Sproer C."/>
            <person name="Gronow S."/>
            <person name="Severitt S."/>
            <person name="Schroder I."/>
            <person name="Tallon L."/>
            <person name="Sadzewicz L."/>
            <person name="Zhao X."/>
            <person name="Boylan J."/>
            <person name="Ott S."/>
            <person name="Bowen H."/>
            <person name="Vavikolanu K."/>
            <person name="Mehta A."/>
            <person name="Aluvathingal J."/>
            <person name="Nadendla S."/>
            <person name="Lowell S."/>
            <person name="Myers T."/>
            <person name="Yan Y."/>
            <person name="Sichtig H."/>
        </authorList>
    </citation>
    <scope>NUCLEOTIDE SEQUENCE [LARGE SCALE GENOMIC DNA]</scope>
    <source>
        <strain evidence="1 3">FDAARGOS_1053</strain>
        <strain evidence="2">FDAARGOS_1191</strain>
    </source>
</reference>
<gene>
    <name evidence="1" type="ORF">I6I10_05710</name>
    <name evidence="2" type="ORF">I6J21_09765</name>
</gene>
<proteinExistence type="predicted"/>
<dbReference type="EMBL" id="CP069534">
    <property type="protein sequence ID" value="QRP70060.1"/>
    <property type="molecule type" value="Genomic_DNA"/>
</dbReference>
<evidence type="ECO:0000313" key="1">
    <source>
        <dbReference type="EMBL" id="QQB47386.1"/>
    </source>
</evidence>
<sequence length="248" mass="26671">MKETCTSGAGTFFSTLGTMRSPLFEQSNMENETRERWTMQSKKMLRVVVTEDNPVIATAGAMVAYQGRVKFNHQSSGSLGKFFKKHLTGEDTPMMRVTGDGEVFFARDAANVFLMELEGGNDGLSVNSSSLLAYDPTLDDDIRRLRGAGSLLSGAGLFNVNLTGRGMVALCSKGTPLVLDCSQQDTFVDPQAAVCWSANLAPEITTDINLNTFIGRGSGEAFQMRFSGPGFVVVQPSEGIGTPVLKAE</sequence>